<accession>A0ABY5VGG0</accession>
<keyword evidence="3" id="KW-1185">Reference proteome</keyword>
<dbReference type="PANTHER" id="PTHR12110:SF41">
    <property type="entry name" value="INOSOSE DEHYDRATASE"/>
    <property type="match status" value="1"/>
</dbReference>
<organism evidence="2 3">
    <name type="scientific">Ruminococcus gauvreauii</name>
    <dbReference type="NCBI Taxonomy" id="438033"/>
    <lineage>
        <taxon>Bacteria</taxon>
        <taxon>Bacillati</taxon>
        <taxon>Bacillota</taxon>
        <taxon>Clostridia</taxon>
        <taxon>Eubacteriales</taxon>
        <taxon>Oscillospiraceae</taxon>
        <taxon>Ruminococcus</taxon>
    </lineage>
</organism>
<dbReference type="RefSeq" id="WP_028528910.1">
    <property type="nucleotide sequence ID" value="NZ_CABLBR010000016.1"/>
</dbReference>
<evidence type="ECO:0000313" key="2">
    <source>
        <dbReference type="EMBL" id="UWP59251.1"/>
    </source>
</evidence>
<dbReference type="PANTHER" id="PTHR12110">
    <property type="entry name" value="HYDROXYPYRUVATE ISOMERASE"/>
    <property type="match status" value="1"/>
</dbReference>
<dbReference type="InterPro" id="IPR013022">
    <property type="entry name" value="Xyl_isomerase-like_TIM-brl"/>
</dbReference>
<proteinExistence type="predicted"/>
<dbReference type="EMBL" id="CP102290">
    <property type="protein sequence ID" value="UWP59251.1"/>
    <property type="molecule type" value="Genomic_DNA"/>
</dbReference>
<evidence type="ECO:0000313" key="3">
    <source>
        <dbReference type="Proteomes" id="UP001060164"/>
    </source>
</evidence>
<gene>
    <name evidence="2" type="ORF">NQ502_18100</name>
</gene>
<dbReference type="Pfam" id="PF01261">
    <property type="entry name" value="AP_endonuc_2"/>
    <property type="match status" value="1"/>
</dbReference>
<dbReference type="SUPFAM" id="SSF51658">
    <property type="entry name" value="Xylose isomerase-like"/>
    <property type="match status" value="1"/>
</dbReference>
<reference evidence="2" key="1">
    <citation type="journal article" date="2022" name="Cell">
        <title>Design, construction, and in vivo augmentation of a complex gut microbiome.</title>
        <authorList>
            <person name="Cheng A.G."/>
            <person name="Ho P.Y."/>
            <person name="Aranda-Diaz A."/>
            <person name="Jain S."/>
            <person name="Yu F.B."/>
            <person name="Meng X."/>
            <person name="Wang M."/>
            <person name="Iakiviak M."/>
            <person name="Nagashima K."/>
            <person name="Zhao A."/>
            <person name="Murugkar P."/>
            <person name="Patil A."/>
            <person name="Atabakhsh K."/>
            <person name="Weakley A."/>
            <person name="Yan J."/>
            <person name="Brumbaugh A.R."/>
            <person name="Higginbottom S."/>
            <person name="Dimas A."/>
            <person name="Shiver A.L."/>
            <person name="Deutschbauer A."/>
            <person name="Neff N."/>
            <person name="Sonnenburg J.L."/>
            <person name="Huang K.C."/>
            <person name="Fischbach M.A."/>
        </authorList>
    </citation>
    <scope>NUCLEOTIDE SEQUENCE</scope>
    <source>
        <strain evidence="2">DSM 19829</strain>
    </source>
</reference>
<name>A0ABY5VGG0_9FIRM</name>
<dbReference type="InterPro" id="IPR036237">
    <property type="entry name" value="Xyl_isomerase-like_sf"/>
</dbReference>
<protein>
    <submittedName>
        <fullName evidence="2">Sugar phosphate isomerase/epimerase</fullName>
    </submittedName>
</protein>
<feature type="domain" description="Xylose isomerase-like TIM barrel" evidence="1">
    <location>
        <begin position="30"/>
        <end position="304"/>
    </location>
</feature>
<keyword evidence="2" id="KW-0413">Isomerase</keyword>
<dbReference type="Gene3D" id="3.20.20.150">
    <property type="entry name" value="Divalent-metal-dependent TIM barrel enzymes"/>
    <property type="match status" value="1"/>
</dbReference>
<dbReference type="Proteomes" id="UP001060164">
    <property type="component" value="Chromosome"/>
</dbReference>
<dbReference type="GO" id="GO:0016853">
    <property type="term" value="F:isomerase activity"/>
    <property type="evidence" value="ECO:0007669"/>
    <property type="project" value="UniProtKB-KW"/>
</dbReference>
<evidence type="ECO:0000259" key="1">
    <source>
        <dbReference type="Pfam" id="PF01261"/>
    </source>
</evidence>
<dbReference type="InterPro" id="IPR050312">
    <property type="entry name" value="IolE/XylAMocC-like"/>
</dbReference>
<sequence>MTMQICGAPCCWGVEDPKNPYIPSWQTVMKEARMAGYSAVELGPYGYLPIDVETVTEELEKNEISIVAGTIFQDLVSRENHANVLKAADDICWLITQLPKLPRYEGQNFPTPYLVVIDWGHDERDFTSGHPERAKRLGQAQWEQLMDHIREICDHAAKFGVRVVVHPHAGGYIEFADEIEKLTEDIPYETAGLCLDTGHLYYAGMDPVTWLKKYADRLDYVHFKDVNEKIYREVMAMENLRFFEGVAKGSMCPIGTGTLDYPAIKDTLEEIGYSGYITIEQERDPRDSGATLEDVKASVDYLKSVGYRI</sequence>